<dbReference type="EMBL" id="HBGH01003773">
    <property type="protein sequence ID" value="CAD9229491.1"/>
    <property type="molecule type" value="Transcribed_RNA"/>
</dbReference>
<sequence>MALDSSSRRTVLEVDLASAQRFPSNLIGVNCNILNQPFPYDSDEFRKLYEDAGRPFFRYPGGTVANYLNHGTGFLDANRAGNRRAGYERKNERVTRMTGGAGYVPEKFIEVVRGMELPFSLVLNMCTMSIDENESFLRKFAASGIQITHIELANEVFFAEYSTFFHDASEYLRQARELSRVCRSLFPHVKIGVVIPNTLYRNKSFPDRADKPGGDDDRQIRWIRQLARHPGFYDAVIVHCYSTIGVENSKSAADLPSVEQALKRGMSHADAQFGKLMRFIEKHFQKKEVWITEYGHSEIKNDALKEIWSFESTFVSALHNVILLLKMFTWPSITMAHWHSMSKMAQGGGRHKEPTVSHAVYGFIATTLREFQLCANLVVQECDYYEGIGEHCGRHSALEAGFFAREDSTSAPAYCVVVVNKSARQQRLEGIIDKDRRNFIISDVEVFSSCEPGLSKDSKCQISHNTDLGNLILDPYSISKIFLERVPNY</sequence>
<evidence type="ECO:0008006" key="2">
    <source>
        <dbReference type="Google" id="ProtNLM"/>
    </source>
</evidence>
<evidence type="ECO:0000313" key="1">
    <source>
        <dbReference type="EMBL" id="CAD9229491.1"/>
    </source>
</evidence>
<reference evidence="1" key="1">
    <citation type="submission" date="2021-01" db="EMBL/GenBank/DDBJ databases">
        <authorList>
            <person name="Corre E."/>
            <person name="Pelletier E."/>
            <person name="Niang G."/>
            <person name="Scheremetjew M."/>
            <person name="Finn R."/>
            <person name="Kale V."/>
            <person name="Holt S."/>
            <person name="Cochrane G."/>
            <person name="Meng A."/>
            <person name="Brown T."/>
            <person name="Cohen L."/>
        </authorList>
    </citation>
    <scope>NUCLEOTIDE SEQUENCE</scope>
    <source>
        <strain evidence="1">SAG 36.94</strain>
    </source>
</reference>
<gene>
    <name evidence="1" type="ORF">CCAE0312_LOCUS2062</name>
</gene>
<accession>A0A7S1TBI4</accession>
<dbReference type="InterPro" id="IPR017853">
    <property type="entry name" value="GH"/>
</dbReference>
<protein>
    <recommendedName>
        <fullName evidence="2">Asl1-like glycosyl hydrolase catalytic domain-containing protein</fullName>
    </recommendedName>
</protein>
<proteinExistence type="predicted"/>
<name>A0A7S1TBI4_9RHOD</name>
<dbReference type="Gene3D" id="3.20.20.80">
    <property type="entry name" value="Glycosidases"/>
    <property type="match status" value="1"/>
</dbReference>
<organism evidence="1">
    <name type="scientific">Compsopogon caeruleus</name>
    <dbReference type="NCBI Taxonomy" id="31354"/>
    <lineage>
        <taxon>Eukaryota</taxon>
        <taxon>Rhodophyta</taxon>
        <taxon>Compsopogonophyceae</taxon>
        <taxon>Compsopogonales</taxon>
        <taxon>Compsopogonaceae</taxon>
        <taxon>Compsopogon</taxon>
    </lineage>
</organism>
<dbReference type="AlphaFoldDB" id="A0A7S1TBI4"/>
<dbReference type="SUPFAM" id="SSF51445">
    <property type="entry name" value="(Trans)glycosidases"/>
    <property type="match status" value="1"/>
</dbReference>